<dbReference type="EMBL" id="JBEHHI010000001">
    <property type="protein sequence ID" value="MEX5727160.1"/>
    <property type="molecule type" value="Genomic_DNA"/>
</dbReference>
<comment type="caution">
    <text evidence="3">The sequence shown here is derived from an EMBL/GenBank/DDBJ whole genome shotgun (WGS) entry which is preliminary data.</text>
</comment>
<accession>A0ABV3XPB3</accession>
<evidence type="ECO:0000256" key="1">
    <source>
        <dbReference type="SAM" id="Phobius"/>
    </source>
</evidence>
<feature type="transmembrane region" description="Helical" evidence="1">
    <location>
        <begin position="12"/>
        <end position="29"/>
    </location>
</feature>
<feature type="transmembrane region" description="Helical" evidence="1">
    <location>
        <begin position="35"/>
        <end position="54"/>
    </location>
</feature>
<dbReference type="RefSeq" id="WP_125408072.1">
    <property type="nucleotide sequence ID" value="NZ_JBEHHI010000001.1"/>
</dbReference>
<sequence>METPRRTLIKAVLWNAIGLLSMALVGLALTGSAAMGGTMALANTVVGFVCYLFYERLWARIGWGRRQ</sequence>
<dbReference type="Pfam" id="PF09834">
    <property type="entry name" value="DUF2061"/>
    <property type="match status" value="1"/>
</dbReference>
<gene>
    <name evidence="3" type="ORF">Ga0609869_000513</name>
</gene>
<keyword evidence="1" id="KW-0472">Membrane</keyword>
<evidence type="ECO:0000313" key="3">
    <source>
        <dbReference type="EMBL" id="MEX5727160.1"/>
    </source>
</evidence>
<evidence type="ECO:0000313" key="4">
    <source>
        <dbReference type="Proteomes" id="UP001560019"/>
    </source>
</evidence>
<keyword evidence="4" id="KW-1185">Reference proteome</keyword>
<feature type="domain" description="DUF2061" evidence="2">
    <location>
        <begin position="8"/>
        <end position="59"/>
    </location>
</feature>
<organism evidence="3 4">
    <name type="scientific">Rhodovulum iodosum</name>
    <dbReference type="NCBI Taxonomy" id="68291"/>
    <lineage>
        <taxon>Bacteria</taxon>
        <taxon>Pseudomonadati</taxon>
        <taxon>Pseudomonadota</taxon>
        <taxon>Alphaproteobacteria</taxon>
        <taxon>Rhodobacterales</taxon>
        <taxon>Paracoccaceae</taxon>
        <taxon>Rhodovulum</taxon>
    </lineage>
</organism>
<reference evidence="3 4" key="1">
    <citation type="submission" date="2024-06" db="EMBL/GenBank/DDBJ databases">
        <title>Genome of Rhodovulum iodosum, a marine photoferrotroph.</title>
        <authorList>
            <person name="Bianchini G."/>
            <person name="Nikeleit V."/>
            <person name="Kappler A."/>
            <person name="Bryce C."/>
            <person name="Sanchez-Baracaldo P."/>
        </authorList>
    </citation>
    <scope>NUCLEOTIDE SEQUENCE [LARGE SCALE GENOMIC DNA]</scope>
    <source>
        <strain evidence="3 4">UT/N1</strain>
    </source>
</reference>
<dbReference type="Proteomes" id="UP001560019">
    <property type="component" value="Unassembled WGS sequence"/>
</dbReference>
<protein>
    <submittedName>
        <fullName evidence="3">Membrane protein</fullName>
    </submittedName>
</protein>
<keyword evidence="1" id="KW-0812">Transmembrane</keyword>
<proteinExistence type="predicted"/>
<dbReference type="InterPro" id="IPR018638">
    <property type="entry name" value="DUF2061_membrane"/>
</dbReference>
<keyword evidence="1" id="KW-1133">Transmembrane helix</keyword>
<evidence type="ECO:0000259" key="2">
    <source>
        <dbReference type="Pfam" id="PF09834"/>
    </source>
</evidence>
<name>A0ABV3XPB3_9RHOB</name>